<gene>
    <name evidence="6" type="ORF">ML536_12995</name>
</gene>
<dbReference type="InterPro" id="IPR052528">
    <property type="entry name" value="Sugar_transport-like"/>
</dbReference>
<dbReference type="GO" id="GO:0022857">
    <property type="term" value="F:transmembrane transporter activity"/>
    <property type="evidence" value="ECO:0007669"/>
    <property type="project" value="InterPro"/>
</dbReference>
<evidence type="ECO:0000256" key="1">
    <source>
        <dbReference type="ARBA" id="ARBA00022692"/>
    </source>
</evidence>
<evidence type="ECO:0000256" key="3">
    <source>
        <dbReference type="ARBA" id="ARBA00023136"/>
    </source>
</evidence>
<reference evidence="6" key="1">
    <citation type="submission" date="2022-03" db="EMBL/GenBank/DDBJ databases">
        <title>The complete genome sequence of a Methyloterrigena soli.</title>
        <authorList>
            <person name="Zi Z."/>
        </authorList>
    </citation>
    <scope>NUCLEOTIDE SEQUENCE</scope>
    <source>
        <strain evidence="6">M48</strain>
    </source>
</reference>
<keyword evidence="2 4" id="KW-1133">Transmembrane helix</keyword>
<feature type="transmembrane region" description="Helical" evidence="4">
    <location>
        <begin position="189"/>
        <end position="207"/>
    </location>
</feature>
<dbReference type="PANTHER" id="PTHR23526:SF2">
    <property type="entry name" value="MAJOR FACILITATOR SUPERFAMILY (MFS) PROFILE DOMAIN-CONTAINING PROTEIN"/>
    <property type="match status" value="1"/>
</dbReference>
<evidence type="ECO:0000313" key="7">
    <source>
        <dbReference type="Proteomes" id="UP001156140"/>
    </source>
</evidence>
<feature type="transmembrane region" description="Helical" evidence="4">
    <location>
        <begin position="407"/>
        <end position="426"/>
    </location>
</feature>
<feature type="transmembrane region" description="Helical" evidence="4">
    <location>
        <begin position="271"/>
        <end position="293"/>
    </location>
</feature>
<dbReference type="SUPFAM" id="SSF48371">
    <property type="entry name" value="ARM repeat"/>
    <property type="match status" value="1"/>
</dbReference>
<feature type="transmembrane region" description="Helical" evidence="4">
    <location>
        <begin position="59"/>
        <end position="81"/>
    </location>
</feature>
<proteinExistence type="predicted"/>
<feature type="transmembrane region" description="Helical" evidence="4">
    <location>
        <begin position="327"/>
        <end position="354"/>
    </location>
</feature>
<dbReference type="Proteomes" id="UP001156140">
    <property type="component" value="Unassembled WGS sequence"/>
</dbReference>
<feature type="transmembrane region" description="Helical" evidence="4">
    <location>
        <begin position="235"/>
        <end position="259"/>
    </location>
</feature>
<dbReference type="Pfam" id="PF13646">
    <property type="entry name" value="HEAT_2"/>
    <property type="match status" value="2"/>
</dbReference>
<dbReference type="InterPro" id="IPR016024">
    <property type="entry name" value="ARM-type_fold"/>
</dbReference>
<evidence type="ECO:0000259" key="5">
    <source>
        <dbReference type="PROSITE" id="PS50850"/>
    </source>
</evidence>
<evidence type="ECO:0000256" key="4">
    <source>
        <dbReference type="SAM" id="Phobius"/>
    </source>
</evidence>
<dbReference type="EMBL" id="JALAZD010000001">
    <property type="protein sequence ID" value="MCI0127743.1"/>
    <property type="molecule type" value="Genomic_DNA"/>
</dbReference>
<dbReference type="Gene3D" id="1.25.10.10">
    <property type="entry name" value="Leucine-rich Repeat Variant"/>
    <property type="match status" value="1"/>
</dbReference>
<sequence>MEQINSVGTERDELSDFEKIRRIPYLFAFNILTAAALLCTVTSPLALFAAELGVPKDRIGLIGGIMPFVQVIAVIFLPIVMTFGHRRVSAYASLTRYVCLSLILAAPLFAGDADMVFWTLFVAMLGFSIFRTMAETAIWPWSQEYMPTFIRGRLTGSIALAYLPVALVGSVLVQLWLDGHEGIERFYPVFVFGLLLGVVAALSLFGLGGGRPRPGAVPGLDSIRAMRVPLGDRNFLLYLVSSGSQFLVYIVINLFILLFFSERLGISSGQIVLMAAFVPVGSAVGSVIAGWFVDRYGTRAIRITLQVLQVAMLIALMFVNADMPGTIFIVGLIFFAFGLLFPSAIGVGSIYMLNYVPPANKESYMTLAYMTDGLTAGGAAFLAGWLLEFLSGKTIVIAGASLGNFETLFALGAMIIVLSAITFALLREEGATGVRDFLGQFGRGSPLRALWGIHRYAALTSEERRRELTYGFGEAGSALAKEELIAALSDPSFDVRYEAIQSLGHLPPSPAVVRALERMLAYDGLVELQYAALNSLGRIRAVGSGEAIARFLDDPNAILRARAVRALGDIRDLRYLPRIRQMLADDPETDCRLAAVSALGKFRDEESIDGLLQIYRELVNDAGSAIGEPRSKVVLLALAKILDCEESFSREWRREEKVLGHRLPGLFSRLSDSLRKRSGEEHSRLLMRAAAALSSASTREAFSALQATRPFVAASGHPEATIVLKLMDGTRDIEQPHRALLILLALSMRPALVQSRFDERQARSAG</sequence>
<dbReference type="PANTHER" id="PTHR23526">
    <property type="entry name" value="INTEGRAL MEMBRANE TRANSPORT PROTEIN-RELATED"/>
    <property type="match status" value="1"/>
</dbReference>
<dbReference type="SUPFAM" id="SSF103473">
    <property type="entry name" value="MFS general substrate transporter"/>
    <property type="match status" value="1"/>
</dbReference>
<accession>A0AA41QP48</accession>
<feature type="transmembrane region" description="Helical" evidence="4">
    <location>
        <begin position="25"/>
        <end position="47"/>
    </location>
</feature>
<dbReference type="InterPro" id="IPR011989">
    <property type="entry name" value="ARM-like"/>
</dbReference>
<protein>
    <submittedName>
        <fullName evidence="6">MFS transporter</fullName>
    </submittedName>
</protein>
<dbReference type="InterPro" id="IPR011701">
    <property type="entry name" value="MFS"/>
</dbReference>
<dbReference type="RefSeq" id="WP_281736124.1">
    <property type="nucleotide sequence ID" value="NZ_JAKETQ010000001.1"/>
</dbReference>
<feature type="transmembrane region" description="Helical" evidence="4">
    <location>
        <begin position="115"/>
        <end position="134"/>
    </location>
</feature>
<dbReference type="SMART" id="SM00567">
    <property type="entry name" value="EZ_HEAT"/>
    <property type="match status" value="5"/>
</dbReference>
<organism evidence="6 7">
    <name type="scientific">Paradevosia shaoguanensis</name>
    <dbReference type="NCBI Taxonomy" id="1335043"/>
    <lineage>
        <taxon>Bacteria</taxon>
        <taxon>Pseudomonadati</taxon>
        <taxon>Pseudomonadota</taxon>
        <taxon>Alphaproteobacteria</taxon>
        <taxon>Hyphomicrobiales</taxon>
        <taxon>Devosiaceae</taxon>
        <taxon>Paradevosia</taxon>
    </lineage>
</organism>
<dbReference type="Gene3D" id="1.20.1250.20">
    <property type="entry name" value="MFS general substrate transporter like domains"/>
    <property type="match status" value="2"/>
</dbReference>
<dbReference type="InterPro" id="IPR004155">
    <property type="entry name" value="PBS_lyase_HEAT"/>
</dbReference>
<feature type="transmembrane region" description="Helical" evidence="4">
    <location>
        <begin position="154"/>
        <end position="177"/>
    </location>
</feature>
<dbReference type="PROSITE" id="PS50850">
    <property type="entry name" value="MFS"/>
    <property type="match status" value="1"/>
</dbReference>
<dbReference type="AlphaFoldDB" id="A0AA41QP48"/>
<dbReference type="InterPro" id="IPR020846">
    <property type="entry name" value="MFS_dom"/>
</dbReference>
<dbReference type="InterPro" id="IPR036259">
    <property type="entry name" value="MFS_trans_sf"/>
</dbReference>
<comment type="caution">
    <text evidence="6">The sequence shown here is derived from an EMBL/GenBank/DDBJ whole genome shotgun (WGS) entry which is preliminary data.</text>
</comment>
<feature type="transmembrane region" description="Helical" evidence="4">
    <location>
        <begin position="366"/>
        <end position="387"/>
    </location>
</feature>
<feature type="transmembrane region" description="Helical" evidence="4">
    <location>
        <begin position="88"/>
        <end position="109"/>
    </location>
</feature>
<evidence type="ECO:0000313" key="6">
    <source>
        <dbReference type="EMBL" id="MCI0127743.1"/>
    </source>
</evidence>
<keyword evidence="7" id="KW-1185">Reference proteome</keyword>
<dbReference type="Pfam" id="PF07690">
    <property type="entry name" value="MFS_1"/>
    <property type="match status" value="1"/>
</dbReference>
<feature type="domain" description="Major facilitator superfamily (MFS) profile" evidence="5">
    <location>
        <begin position="23"/>
        <end position="431"/>
    </location>
</feature>
<name>A0AA41QP48_9HYPH</name>
<keyword evidence="3 4" id="KW-0472">Membrane</keyword>
<evidence type="ECO:0000256" key="2">
    <source>
        <dbReference type="ARBA" id="ARBA00022989"/>
    </source>
</evidence>
<dbReference type="CDD" id="cd06174">
    <property type="entry name" value="MFS"/>
    <property type="match status" value="1"/>
</dbReference>
<keyword evidence="1 4" id="KW-0812">Transmembrane</keyword>